<dbReference type="AlphaFoldDB" id="A0A194XR20"/>
<dbReference type="GeneID" id="28816953"/>
<dbReference type="RefSeq" id="XP_018076532.1">
    <property type="nucleotide sequence ID" value="XM_018207227.1"/>
</dbReference>
<gene>
    <name evidence="1" type="ORF">LY89DRAFT_395400</name>
</gene>
<proteinExistence type="predicted"/>
<name>A0A194XR20_MOLSC</name>
<evidence type="ECO:0000313" key="1">
    <source>
        <dbReference type="EMBL" id="KUJ22177.1"/>
    </source>
</evidence>
<accession>A0A194XR20</accession>
<sequence>MMNDETRGCKWNVLVESHRELSRAVSCFLPARGFKATRHSLENKFYILPLNTSMMAIPKNLFNSLFANCTIPPTLVIGSALLSRRYGQKKEVHVHHLLCKHTFDVDLFEERRDVELREDSKGGYREVPRKGWPDTTYRTQDSSRLSHMLLGRKDL</sequence>
<evidence type="ECO:0000313" key="2">
    <source>
        <dbReference type="Proteomes" id="UP000070700"/>
    </source>
</evidence>
<dbReference type="InParanoid" id="A0A194XR20"/>
<keyword evidence="2" id="KW-1185">Reference proteome</keyword>
<organism evidence="1 2">
    <name type="scientific">Mollisia scopiformis</name>
    <name type="common">Conifer needle endophyte fungus</name>
    <name type="synonym">Phialocephala scopiformis</name>
    <dbReference type="NCBI Taxonomy" id="149040"/>
    <lineage>
        <taxon>Eukaryota</taxon>
        <taxon>Fungi</taxon>
        <taxon>Dikarya</taxon>
        <taxon>Ascomycota</taxon>
        <taxon>Pezizomycotina</taxon>
        <taxon>Leotiomycetes</taxon>
        <taxon>Helotiales</taxon>
        <taxon>Mollisiaceae</taxon>
        <taxon>Mollisia</taxon>
    </lineage>
</organism>
<reference evidence="1 2" key="1">
    <citation type="submission" date="2015-10" db="EMBL/GenBank/DDBJ databases">
        <title>Full genome of DAOMC 229536 Phialocephala scopiformis, a fungal endophyte of spruce producing the potent anti-insectan compound rugulosin.</title>
        <authorList>
            <consortium name="DOE Joint Genome Institute"/>
            <person name="Walker A.K."/>
            <person name="Frasz S.L."/>
            <person name="Seifert K.A."/>
            <person name="Miller J.D."/>
            <person name="Mondo S.J."/>
            <person name="Labutti K."/>
            <person name="Lipzen A."/>
            <person name="Dockter R."/>
            <person name="Kennedy M."/>
            <person name="Grigoriev I.V."/>
            <person name="Spatafora J.W."/>
        </authorList>
    </citation>
    <scope>NUCLEOTIDE SEQUENCE [LARGE SCALE GENOMIC DNA]</scope>
    <source>
        <strain evidence="1 2">CBS 120377</strain>
    </source>
</reference>
<dbReference type="Proteomes" id="UP000070700">
    <property type="component" value="Unassembled WGS sequence"/>
</dbReference>
<dbReference type="KEGG" id="psco:LY89DRAFT_395400"/>
<protein>
    <submittedName>
        <fullName evidence="1">Uncharacterized protein</fullName>
    </submittedName>
</protein>
<dbReference type="EMBL" id="KQ947407">
    <property type="protein sequence ID" value="KUJ22177.1"/>
    <property type="molecule type" value="Genomic_DNA"/>
</dbReference>